<dbReference type="Proteomes" id="UP000244069">
    <property type="component" value="Unassembled WGS sequence"/>
</dbReference>
<evidence type="ECO:0000259" key="2">
    <source>
        <dbReference type="Pfam" id="PF02771"/>
    </source>
</evidence>
<dbReference type="Pfam" id="PF08028">
    <property type="entry name" value="Acyl-CoA_dh_2"/>
    <property type="match status" value="1"/>
</dbReference>
<dbReference type="InterPro" id="IPR037069">
    <property type="entry name" value="AcylCoA_DH/ox_N_sf"/>
</dbReference>
<dbReference type="InterPro" id="IPR013786">
    <property type="entry name" value="AcylCoA_DH/ox_N"/>
</dbReference>
<dbReference type="GO" id="GO:0050660">
    <property type="term" value="F:flavin adenine dinucleotide binding"/>
    <property type="evidence" value="ECO:0007669"/>
    <property type="project" value="InterPro"/>
</dbReference>
<proteinExistence type="predicted"/>
<dbReference type="PANTHER" id="PTHR43884:SF12">
    <property type="entry name" value="ISOVALERYL-COA DEHYDROGENASE, MITOCHONDRIAL-RELATED"/>
    <property type="match status" value="1"/>
</dbReference>
<dbReference type="PANTHER" id="PTHR43884">
    <property type="entry name" value="ACYL-COA DEHYDROGENASE"/>
    <property type="match status" value="1"/>
</dbReference>
<evidence type="ECO:0000313" key="4">
    <source>
        <dbReference type="EMBL" id="PTX36746.1"/>
    </source>
</evidence>
<dbReference type="Gene3D" id="1.20.140.10">
    <property type="entry name" value="Butyryl-CoA Dehydrogenase, subunit A, domain 3"/>
    <property type="match status" value="1"/>
</dbReference>
<dbReference type="InterPro" id="IPR046373">
    <property type="entry name" value="Acyl-CoA_Oxase/DH_mid-dom_sf"/>
</dbReference>
<dbReference type="Pfam" id="PF02771">
    <property type="entry name" value="Acyl-CoA_dh_N"/>
    <property type="match status" value="1"/>
</dbReference>
<dbReference type="AlphaFoldDB" id="A0A2T5ZYV3"/>
<dbReference type="GO" id="GO:0003995">
    <property type="term" value="F:acyl-CoA dehydrogenase activity"/>
    <property type="evidence" value="ECO:0007669"/>
    <property type="project" value="TreeGrafter"/>
</dbReference>
<dbReference type="InterPro" id="IPR036250">
    <property type="entry name" value="AcylCo_DH-like_C"/>
</dbReference>
<keyword evidence="5" id="KW-1185">Reference proteome</keyword>
<dbReference type="SUPFAM" id="SSF56645">
    <property type="entry name" value="Acyl-CoA dehydrogenase NM domain-like"/>
    <property type="match status" value="1"/>
</dbReference>
<protein>
    <submittedName>
        <fullName evidence="4">Alkylation response protein AidB-like acyl-CoA dehydrogenase</fullName>
    </submittedName>
</protein>
<keyword evidence="1" id="KW-0560">Oxidoreductase</keyword>
<dbReference type="EMBL" id="QBKN01000055">
    <property type="protein sequence ID" value="PTX36746.1"/>
    <property type="molecule type" value="Genomic_DNA"/>
</dbReference>
<dbReference type="RefSeq" id="WP_158274132.1">
    <property type="nucleotide sequence ID" value="NZ_BMEZ01000054.1"/>
</dbReference>
<evidence type="ECO:0000313" key="5">
    <source>
        <dbReference type="Proteomes" id="UP000244069"/>
    </source>
</evidence>
<feature type="domain" description="Acyl-CoA dehydrogenase/oxidase N-terminal" evidence="2">
    <location>
        <begin position="29"/>
        <end position="109"/>
    </location>
</feature>
<dbReference type="OrthoDB" id="2986495at2"/>
<gene>
    <name evidence="4" type="ORF">C8N44_1556</name>
</gene>
<feature type="domain" description="Acyl-CoA dehydrogenase C-terminal" evidence="3">
    <location>
        <begin position="233"/>
        <end position="346"/>
    </location>
</feature>
<organism evidence="4 5">
    <name type="scientific">Allosediminivita pacifica</name>
    <dbReference type="NCBI Taxonomy" id="1267769"/>
    <lineage>
        <taxon>Bacteria</taxon>
        <taxon>Pseudomonadati</taxon>
        <taxon>Pseudomonadota</taxon>
        <taxon>Alphaproteobacteria</taxon>
        <taxon>Rhodobacterales</taxon>
        <taxon>Paracoccaceae</taxon>
        <taxon>Allosediminivita</taxon>
    </lineage>
</organism>
<reference evidence="4 5" key="1">
    <citation type="submission" date="2018-04" db="EMBL/GenBank/DDBJ databases">
        <title>Genomic Encyclopedia of Archaeal and Bacterial Type Strains, Phase II (KMG-II): from individual species to whole genera.</title>
        <authorList>
            <person name="Goeker M."/>
        </authorList>
    </citation>
    <scope>NUCLEOTIDE SEQUENCE [LARGE SCALE GENOMIC DNA]</scope>
    <source>
        <strain evidence="4 5">DSM 29329</strain>
    </source>
</reference>
<dbReference type="Gene3D" id="2.40.110.10">
    <property type="entry name" value="Butyryl-CoA Dehydrogenase, subunit A, domain 2"/>
    <property type="match status" value="1"/>
</dbReference>
<dbReference type="InterPro" id="IPR009100">
    <property type="entry name" value="AcylCoA_DH/oxidase_NM_dom_sf"/>
</dbReference>
<name>A0A2T5ZYV3_9RHOB</name>
<evidence type="ECO:0000259" key="3">
    <source>
        <dbReference type="Pfam" id="PF08028"/>
    </source>
</evidence>
<accession>A0A2T5ZYV3</accession>
<comment type="caution">
    <text evidence="4">The sequence shown here is derived from an EMBL/GenBank/DDBJ whole genome shotgun (WGS) entry which is preliminary data.</text>
</comment>
<evidence type="ECO:0000256" key="1">
    <source>
        <dbReference type="ARBA" id="ARBA00023002"/>
    </source>
</evidence>
<sequence length="377" mass="40390">MELDTLAKSLRDALPELQSLARPEYGSAEEADLRPAITRLAELGALQAVLPRADGGAGLALESRAAPVLATALRRLGRADLSLARLYEGHVNAARLIEVHGSPSQLDRYKEIIRQGAILGVWGADGDPPVRLHADASGAMHLTGHKRFASGLGIVTHSLLTARTESGEARLVLVEADDPVRHHAAAWTASAMRASRSGIFEAHGLEVTEEDLIGDCGALLVEPYFEGGIWRYCAAHVGGAEALIAETRRALDAGGRFADPIQRSRFGRMYATVDAARQATETAARTTEASLGGSPRDVRLAVARALLARESVERCCTEILDLCERALGTQAHDACFPTDRIRRDLSLFLRQAAPDAKLDRAVAILLEDGPPEVGEAW</sequence>
<dbReference type="InterPro" id="IPR013107">
    <property type="entry name" value="Acyl-CoA_DH_C"/>
</dbReference>
<dbReference type="SUPFAM" id="SSF47203">
    <property type="entry name" value="Acyl-CoA dehydrogenase C-terminal domain-like"/>
    <property type="match status" value="1"/>
</dbReference>
<dbReference type="Gene3D" id="1.10.540.10">
    <property type="entry name" value="Acyl-CoA dehydrogenase/oxidase, N-terminal domain"/>
    <property type="match status" value="1"/>
</dbReference>